<dbReference type="InterPro" id="IPR009781">
    <property type="entry name" value="DUF1345"/>
</dbReference>
<sequence>MLSSRYGWLMSARGSREIPLRFDDGFRAGIALLLTCPVPVAFAIPVLLSDHFGQAELRLLFALMCAMFSGFFLVYLLWSHHLFVRTDHGELVEIAGTQQLRGPSRLSRMLGVARTNDWVILSAASALIVSISAVVIGGDGGGIWLAFLVLVTTACAWATLVYAYAFRYFRLHASGDHIEFEIDDEPRFIDFVSMAVMVSSVGALSAGSPRTRAGLGAVRSHTVVAFAFNALVVAMIVSLVGGFITAP</sequence>
<evidence type="ECO:0000313" key="2">
    <source>
        <dbReference type="EMBL" id="TDP92438.1"/>
    </source>
</evidence>
<protein>
    <submittedName>
        <fullName evidence="2">Uncharacterized protein DUF1345</fullName>
    </submittedName>
</protein>
<proteinExistence type="predicted"/>
<accession>A0A4V6PVN9</accession>
<feature type="transmembrane region" description="Helical" evidence="1">
    <location>
        <begin position="118"/>
        <end position="137"/>
    </location>
</feature>
<dbReference type="AlphaFoldDB" id="A0A4V6PVN9"/>
<keyword evidence="3" id="KW-1185">Reference proteome</keyword>
<evidence type="ECO:0000256" key="1">
    <source>
        <dbReference type="SAM" id="Phobius"/>
    </source>
</evidence>
<comment type="caution">
    <text evidence="2">The sequence shown here is derived from an EMBL/GenBank/DDBJ whole genome shotgun (WGS) entry which is preliminary data.</text>
</comment>
<dbReference type="EMBL" id="SNYA01000004">
    <property type="protein sequence ID" value="TDP92438.1"/>
    <property type="molecule type" value="Genomic_DNA"/>
</dbReference>
<dbReference type="Proteomes" id="UP000295601">
    <property type="component" value="Unassembled WGS sequence"/>
</dbReference>
<dbReference type="OrthoDB" id="4964691at2"/>
<evidence type="ECO:0000313" key="3">
    <source>
        <dbReference type="Proteomes" id="UP000295601"/>
    </source>
</evidence>
<dbReference type="Pfam" id="PF07077">
    <property type="entry name" value="DUF1345"/>
    <property type="match status" value="1"/>
</dbReference>
<reference evidence="2 3" key="1">
    <citation type="submission" date="2019-03" db="EMBL/GenBank/DDBJ databases">
        <title>Genomic analyses of the natural microbiome of Caenorhabditis elegans.</title>
        <authorList>
            <person name="Samuel B."/>
        </authorList>
    </citation>
    <scope>NUCLEOTIDE SEQUENCE [LARGE SCALE GENOMIC DNA]</scope>
    <source>
        <strain evidence="2 3">JUb18</strain>
    </source>
</reference>
<keyword evidence="1" id="KW-0472">Membrane</keyword>
<organism evidence="2 3">
    <name type="scientific">Leucobacter luti</name>
    <dbReference type="NCBI Taxonomy" id="340320"/>
    <lineage>
        <taxon>Bacteria</taxon>
        <taxon>Bacillati</taxon>
        <taxon>Actinomycetota</taxon>
        <taxon>Actinomycetes</taxon>
        <taxon>Micrococcales</taxon>
        <taxon>Microbacteriaceae</taxon>
        <taxon>Leucobacter</taxon>
    </lineage>
</organism>
<feature type="transmembrane region" description="Helical" evidence="1">
    <location>
        <begin position="226"/>
        <end position="246"/>
    </location>
</feature>
<name>A0A4V6PVN9_9MICO</name>
<keyword evidence="1" id="KW-0812">Transmembrane</keyword>
<feature type="transmembrane region" description="Helical" evidence="1">
    <location>
        <begin position="143"/>
        <end position="166"/>
    </location>
</feature>
<gene>
    <name evidence="2" type="ORF">EDF62_1645</name>
</gene>
<feature type="transmembrane region" description="Helical" evidence="1">
    <location>
        <begin position="59"/>
        <end position="78"/>
    </location>
</feature>
<keyword evidence="1" id="KW-1133">Transmembrane helix</keyword>